<keyword evidence="3" id="KW-1185">Reference proteome</keyword>
<dbReference type="Proteomes" id="UP001151760">
    <property type="component" value="Unassembled WGS sequence"/>
</dbReference>
<comment type="caution">
    <text evidence="2">The sequence shown here is derived from an EMBL/GenBank/DDBJ whole genome shotgun (WGS) entry which is preliminary data.</text>
</comment>
<reference evidence="2" key="1">
    <citation type="journal article" date="2022" name="Int. J. Mol. Sci.">
        <title>Draft Genome of Tanacetum Coccineum: Genomic Comparison of Closely Related Tanacetum-Family Plants.</title>
        <authorList>
            <person name="Yamashiro T."/>
            <person name="Shiraishi A."/>
            <person name="Nakayama K."/>
            <person name="Satake H."/>
        </authorList>
    </citation>
    <scope>NUCLEOTIDE SEQUENCE</scope>
</reference>
<protein>
    <submittedName>
        <fullName evidence="2">Zinc knuckle CX2CX4HX4C containing protein</fullName>
    </submittedName>
</protein>
<evidence type="ECO:0000313" key="2">
    <source>
        <dbReference type="EMBL" id="GJT72152.1"/>
    </source>
</evidence>
<evidence type="ECO:0000313" key="3">
    <source>
        <dbReference type="Proteomes" id="UP001151760"/>
    </source>
</evidence>
<dbReference type="PANTHER" id="PTHR31286">
    <property type="entry name" value="GLYCINE-RICH CELL WALL STRUCTURAL PROTEIN 1.8-LIKE"/>
    <property type="match status" value="1"/>
</dbReference>
<dbReference type="InterPro" id="IPR025558">
    <property type="entry name" value="DUF4283"/>
</dbReference>
<name>A0ABQ5G8Z9_9ASTR</name>
<evidence type="ECO:0000259" key="1">
    <source>
        <dbReference type="Pfam" id="PF14111"/>
    </source>
</evidence>
<proteinExistence type="predicted"/>
<reference evidence="2" key="2">
    <citation type="submission" date="2022-01" db="EMBL/GenBank/DDBJ databases">
        <authorList>
            <person name="Yamashiro T."/>
            <person name="Shiraishi A."/>
            <person name="Satake H."/>
            <person name="Nakayama K."/>
        </authorList>
    </citation>
    <scope>NUCLEOTIDE SEQUENCE</scope>
</reference>
<dbReference type="Pfam" id="PF14111">
    <property type="entry name" value="DUF4283"/>
    <property type="match status" value="1"/>
</dbReference>
<gene>
    <name evidence="2" type="ORF">Tco_1031438</name>
</gene>
<dbReference type="PANTHER" id="PTHR31286:SF99">
    <property type="entry name" value="DUF4283 DOMAIN-CONTAINING PROTEIN"/>
    <property type="match status" value="1"/>
</dbReference>
<dbReference type="EMBL" id="BQNB010018231">
    <property type="protein sequence ID" value="GJT72152.1"/>
    <property type="molecule type" value="Genomic_DNA"/>
</dbReference>
<feature type="domain" description="DUF4283" evidence="1">
    <location>
        <begin position="248"/>
        <end position="291"/>
    </location>
</feature>
<organism evidence="2 3">
    <name type="scientific">Tanacetum coccineum</name>
    <dbReference type="NCBI Taxonomy" id="301880"/>
    <lineage>
        <taxon>Eukaryota</taxon>
        <taxon>Viridiplantae</taxon>
        <taxon>Streptophyta</taxon>
        <taxon>Embryophyta</taxon>
        <taxon>Tracheophyta</taxon>
        <taxon>Spermatophyta</taxon>
        <taxon>Magnoliopsida</taxon>
        <taxon>eudicotyledons</taxon>
        <taxon>Gunneridae</taxon>
        <taxon>Pentapetalae</taxon>
        <taxon>asterids</taxon>
        <taxon>campanulids</taxon>
        <taxon>Asterales</taxon>
        <taxon>Asteraceae</taxon>
        <taxon>Asteroideae</taxon>
        <taxon>Anthemideae</taxon>
        <taxon>Anthemidinae</taxon>
        <taxon>Tanacetum</taxon>
    </lineage>
</organism>
<sequence>MATNPNDVRLTVFMSLQEAYDEESCLEEQMLNLMHCFADRFTRHTLEISRLKSLPDHPLIDYGRYALERMTVWSDLPSEKRTEVMETIWAMWDAFLTENPNATSSYSSYSGKSDVVAKFFDVSLITLKDIYDFTKDLELGKYALWSEMTCDTRKEVLDNISTRWNALVAESKSKGTLSADNNMSSEVSPNDPIVQSIDIHEKPSSCVGAAGGSKPEPSKSKVNFRSLFSKNLCEGANVSIPRKVVERIMMNSKGFFFFQFKTLKGLEDFIENGPWMIRNSPIILKKWSMNTRLCKKELTRIPVWVKIHDVPIQGRSSFARCLIEINAGDDLKDSLTLGVPLIEGLGYTIETITIEYEWKPPRCDLCKIFGHVHDHCPKKVSSPPTIVTSNVVTPTGKKTNDGFQTANTSAPNKGAINVGNSSKSSSLLKTKITSTKKGNITMSNSYSALDDEDDEEVENVYGESANIFQSTKTVGSSSTFTAAAG</sequence>
<accession>A0ABQ5G8Z9</accession>
<dbReference type="InterPro" id="IPR040256">
    <property type="entry name" value="At4g02000-like"/>
</dbReference>